<dbReference type="EMBL" id="JBELPY010000009">
    <property type="protein sequence ID" value="MFL9835024.1"/>
    <property type="molecule type" value="Genomic_DNA"/>
</dbReference>
<dbReference type="RefSeq" id="WP_408091368.1">
    <property type="nucleotide sequence ID" value="NZ_JBELPY010000009.1"/>
</dbReference>
<evidence type="ECO:0000313" key="1">
    <source>
        <dbReference type="EMBL" id="MFL9835024.1"/>
    </source>
</evidence>
<protein>
    <submittedName>
        <fullName evidence="1">Uncharacterized protein</fullName>
    </submittedName>
</protein>
<keyword evidence="2" id="KW-1185">Reference proteome</keyword>
<dbReference type="Proteomes" id="UP001629058">
    <property type="component" value="Unassembled WGS sequence"/>
</dbReference>
<accession>A0ABW8Y504</accession>
<proteinExistence type="predicted"/>
<sequence length="81" mass="9636">MKNNIVLKFREETEKLKVVAGKQLEENIISEKEYRKIMFTLMEKLEMKKSDIEKIHIPEIRIIDYKSLDLFSLTNVLFCTG</sequence>
<comment type="caution">
    <text evidence="1">The sequence shown here is derived from an EMBL/GenBank/DDBJ whole genome shotgun (WGS) entry which is preliminary data.</text>
</comment>
<evidence type="ECO:0000313" key="2">
    <source>
        <dbReference type="Proteomes" id="UP001629058"/>
    </source>
</evidence>
<organism evidence="1 2">
    <name type="scientific">Chryseobacterium terrae</name>
    <dbReference type="NCBI Taxonomy" id="3163299"/>
    <lineage>
        <taxon>Bacteria</taxon>
        <taxon>Pseudomonadati</taxon>
        <taxon>Bacteroidota</taxon>
        <taxon>Flavobacteriia</taxon>
        <taxon>Flavobacteriales</taxon>
        <taxon>Weeksellaceae</taxon>
        <taxon>Chryseobacterium group</taxon>
        <taxon>Chryseobacterium</taxon>
    </lineage>
</organism>
<reference evidence="1 2" key="1">
    <citation type="submission" date="2024-06" db="EMBL/GenBank/DDBJ databases">
        <authorList>
            <person name="Kaempfer P."/>
            <person name="Viver T."/>
        </authorList>
    </citation>
    <scope>NUCLEOTIDE SEQUENCE [LARGE SCALE GENOMIC DNA]</scope>
    <source>
        <strain evidence="1 2">ST-37</strain>
    </source>
</reference>
<gene>
    <name evidence="1" type="ORF">ABS765_13425</name>
</gene>
<name>A0ABW8Y504_9FLAO</name>